<proteinExistence type="predicted"/>
<gene>
    <name evidence="1" type="ORF">EGH73_04255</name>
    <name evidence="2" type="ORF">SAMN05421793_15213</name>
</gene>
<dbReference type="Pfam" id="PF10884">
    <property type="entry name" value="DUF2683"/>
    <property type="match status" value="1"/>
</dbReference>
<name>A0A1H6M444_9FLAO</name>
<dbReference type="STRING" id="420404.SAMN05421793_15213"/>
<keyword evidence="3" id="KW-1185">Reference proteome</keyword>
<evidence type="ECO:0000313" key="4">
    <source>
        <dbReference type="Proteomes" id="UP000267623"/>
    </source>
</evidence>
<organism evidence="2 3">
    <name type="scientific">Epilithonimonas hominis</name>
    <dbReference type="NCBI Taxonomy" id="420404"/>
    <lineage>
        <taxon>Bacteria</taxon>
        <taxon>Pseudomonadati</taxon>
        <taxon>Bacteroidota</taxon>
        <taxon>Flavobacteriia</taxon>
        <taxon>Flavobacteriales</taxon>
        <taxon>Weeksellaceae</taxon>
        <taxon>Chryseobacterium group</taxon>
        <taxon>Epilithonimonas</taxon>
    </lineage>
</organism>
<protein>
    <submittedName>
        <fullName evidence="2">Uncharacterized protein</fullName>
    </submittedName>
</protein>
<sequence length="84" mass="9508">MEASIIIHPRNKKEASLLKKVLKALDAQFVFKEEKPESLSPSNDPYYDIPENVAELERRIADLKTGKSKSKILSKEAQKELLGL</sequence>
<evidence type="ECO:0000313" key="1">
    <source>
        <dbReference type="EMBL" id="ROI14247.1"/>
    </source>
</evidence>
<dbReference type="EMBL" id="RJTU01000029">
    <property type="protein sequence ID" value="ROI14247.1"/>
    <property type="molecule type" value="Genomic_DNA"/>
</dbReference>
<dbReference type="RefSeq" id="WP_089770917.1">
    <property type="nucleotide sequence ID" value="NZ_DALZAR010000062.1"/>
</dbReference>
<accession>A0A1H6M444</accession>
<dbReference type="Proteomes" id="UP000198555">
    <property type="component" value="Unassembled WGS sequence"/>
</dbReference>
<evidence type="ECO:0000313" key="3">
    <source>
        <dbReference type="Proteomes" id="UP000198555"/>
    </source>
</evidence>
<dbReference type="EMBL" id="FNWX01000052">
    <property type="protein sequence ID" value="SEH92065.1"/>
    <property type="molecule type" value="Genomic_DNA"/>
</dbReference>
<dbReference type="AlphaFoldDB" id="A0A1H6M444"/>
<evidence type="ECO:0000313" key="2">
    <source>
        <dbReference type="EMBL" id="SEH92065.1"/>
    </source>
</evidence>
<reference evidence="1" key="3">
    <citation type="submission" date="2018-11" db="EMBL/GenBank/DDBJ databases">
        <title>Proposal to divide the Flavobacteriaceae and reorganize its genera based on Amino Acid Identity values calculated from whole genome sequences.</title>
        <authorList>
            <person name="Nicholson A.C."/>
            <person name="Gulvik C.A."/>
            <person name="Whitney A.M."/>
            <person name="Humrighouse B.W."/>
            <person name="Bell M."/>
            <person name="Holmes B."/>
            <person name="Steigerwalt A."/>
            <person name="Villarma A."/>
            <person name="Sheth M."/>
            <person name="Batra D."/>
            <person name="Pryor J."/>
            <person name="Bernardet J.-F."/>
            <person name="Hugo C."/>
            <person name="Kampfer P."/>
            <person name="Newman J."/>
            <person name="Mcquiston J.R."/>
        </authorList>
    </citation>
    <scope>NUCLEOTIDE SEQUENCE [LARGE SCALE GENOMIC DNA]</scope>
    <source>
        <strain evidence="1">DSM 22165</strain>
    </source>
</reference>
<reference evidence="3" key="1">
    <citation type="submission" date="2016-10" db="EMBL/GenBank/DDBJ databases">
        <authorList>
            <person name="Varghese N."/>
            <person name="Submissions S."/>
        </authorList>
    </citation>
    <scope>NUCLEOTIDE SEQUENCE [LARGE SCALE GENOMIC DNA]</scope>
    <source>
        <strain evidence="3">DSM 19326</strain>
    </source>
</reference>
<dbReference type="InterPro" id="IPR020271">
    <property type="entry name" value="Uncharacterised_MJ1172"/>
</dbReference>
<dbReference type="Proteomes" id="UP000267623">
    <property type="component" value="Unassembled WGS sequence"/>
</dbReference>
<reference evidence="2" key="2">
    <citation type="submission" date="2016-10" db="EMBL/GenBank/DDBJ databases">
        <authorList>
            <person name="de Groot N.N."/>
        </authorList>
    </citation>
    <scope>NUCLEOTIDE SEQUENCE [LARGE SCALE GENOMIC DNA]</scope>
    <source>
        <strain evidence="2">DSM 19326</strain>
    </source>
</reference>
<reference evidence="4" key="4">
    <citation type="submission" date="2018-11" db="EMBL/GenBank/DDBJ databases">
        <title>Proposal to divide the Flavobacteriaceae and reorganize its genera based on Amino Acid Identity values calculated from whole genome sequences.</title>
        <authorList>
            <person name="Nicholson A.C."/>
            <person name="Gulvik C.A."/>
            <person name="Whitney A.M."/>
            <person name="Humrighouse B.W."/>
            <person name="Bell M."/>
            <person name="Holmes B."/>
            <person name="Steigerwalt A."/>
            <person name="Villarma A."/>
            <person name="Sheth M."/>
            <person name="Batra D."/>
            <person name="Pryor J."/>
            <person name="Bernardet J.-F."/>
            <person name="Hugo C."/>
            <person name="Kampfer P."/>
            <person name="Newman J."/>
            <person name="Mcquiston J."/>
        </authorList>
    </citation>
    <scope>NUCLEOTIDE SEQUENCE [LARGE SCALE GENOMIC DNA]</scope>
    <source>
        <strain evidence="4">DSM 22165</strain>
    </source>
</reference>